<sequence length="103" mass="12040">MKVCGATELDAMNTYIEREVRRRDFVLARWNKREQERIEKENENKRMAGIATVGKLSDEEILKKWRAEYDVYLAGEREFLRALGLYQEEEEDTTAAQPEAAPA</sequence>
<evidence type="ECO:0000313" key="1">
    <source>
        <dbReference type="EMBL" id="VDN08809.1"/>
    </source>
</evidence>
<dbReference type="EMBL" id="UYRU01045837">
    <property type="protein sequence ID" value="VDN08809.1"/>
    <property type="molecule type" value="Genomic_DNA"/>
</dbReference>
<organism evidence="1 2">
    <name type="scientific">Dibothriocephalus latus</name>
    <name type="common">Fish tapeworm</name>
    <name type="synonym">Diphyllobothrium latum</name>
    <dbReference type="NCBI Taxonomy" id="60516"/>
    <lineage>
        <taxon>Eukaryota</taxon>
        <taxon>Metazoa</taxon>
        <taxon>Spiralia</taxon>
        <taxon>Lophotrochozoa</taxon>
        <taxon>Platyhelminthes</taxon>
        <taxon>Cestoda</taxon>
        <taxon>Eucestoda</taxon>
        <taxon>Diphyllobothriidea</taxon>
        <taxon>Diphyllobothriidae</taxon>
        <taxon>Dibothriocephalus</taxon>
    </lineage>
</organism>
<name>A0A3P7NH04_DIBLA</name>
<keyword evidence="2" id="KW-1185">Reference proteome</keyword>
<reference evidence="1 2" key="1">
    <citation type="submission" date="2018-11" db="EMBL/GenBank/DDBJ databases">
        <authorList>
            <consortium name="Pathogen Informatics"/>
        </authorList>
    </citation>
    <scope>NUCLEOTIDE SEQUENCE [LARGE SCALE GENOMIC DNA]</scope>
</reference>
<dbReference type="AlphaFoldDB" id="A0A3P7NH04"/>
<evidence type="ECO:0000313" key="2">
    <source>
        <dbReference type="Proteomes" id="UP000281553"/>
    </source>
</evidence>
<dbReference type="Proteomes" id="UP000281553">
    <property type="component" value="Unassembled WGS sequence"/>
</dbReference>
<gene>
    <name evidence="1" type="ORF">DILT_LOCUS4640</name>
</gene>
<accession>A0A3P7NH04</accession>
<protein>
    <submittedName>
        <fullName evidence="1">Uncharacterized protein</fullName>
    </submittedName>
</protein>
<dbReference type="OrthoDB" id="6619788at2759"/>
<proteinExistence type="predicted"/>